<keyword evidence="2" id="KW-0812">Transmembrane</keyword>
<sequence length="148" mass="17692">MQTMEQNIQLKQIDEVIDDTVDKEIKELIDNAIQENPKSKGRPKKYLNTQEAKEKAKEQRKQFKQRQRQKQNIKKAILHLFPLILLHILLELLHQVSQATKADPEIELRFLLRQFNRRLRMDQLKEIIEIAKEDSQQATLKLMEQLNK</sequence>
<keyword evidence="2" id="KW-1133">Transmembrane helix</keyword>
<dbReference type="AlphaFoldDB" id="A0A5J4VIH5"/>
<keyword evidence="2" id="KW-0472">Membrane</keyword>
<proteinExistence type="predicted"/>
<evidence type="ECO:0000313" key="4">
    <source>
        <dbReference type="Proteomes" id="UP000324800"/>
    </source>
</evidence>
<evidence type="ECO:0000256" key="1">
    <source>
        <dbReference type="SAM" id="MobiDB-lite"/>
    </source>
</evidence>
<feature type="region of interest" description="Disordered" evidence="1">
    <location>
        <begin position="32"/>
        <end position="68"/>
    </location>
</feature>
<reference evidence="3 4" key="1">
    <citation type="submission" date="2019-03" db="EMBL/GenBank/DDBJ databases">
        <title>Single cell metagenomics reveals metabolic interactions within the superorganism composed of flagellate Streblomastix strix and complex community of Bacteroidetes bacteria on its surface.</title>
        <authorList>
            <person name="Treitli S.C."/>
            <person name="Kolisko M."/>
            <person name="Husnik F."/>
            <person name="Keeling P."/>
            <person name="Hampl V."/>
        </authorList>
    </citation>
    <scope>NUCLEOTIDE SEQUENCE [LARGE SCALE GENOMIC DNA]</scope>
    <source>
        <strain evidence="3">ST1C</strain>
    </source>
</reference>
<accession>A0A5J4VIH5</accession>
<name>A0A5J4VIH5_9EUKA</name>
<evidence type="ECO:0000256" key="2">
    <source>
        <dbReference type="SAM" id="Phobius"/>
    </source>
</evidence>
<comment type="caution">
    <text evidence="3">The sequence shown here is derived from an EMBL/GenBank/DDBJ whole genome shotgun (WGS) entry which is preliminary data.</text>
</comment>
<evidence type="ECO:0000313" key="3">
    <source>
        <dbReference type="EMBL" id="KAA6382310.1"/>
    </source>
</evidence>
<dbReference type="Proteomes" id="UP000324800">
    <property type="component" value="Unassembled WGS sequence"/>
</dbReference>
<gene>
    <name evidence="3" type="ORF">EZS28_022162</name>
</gene>
<protein>
    <submittedName>
        <fullName evidence="3">Uncharacterized protein</fullName>
    </submittedName>
</protein>
<dbReference type="EMBL" id="SNRW01006850">
    <property type="protein sequence ID" value="KAA6382310.1"/>
    <property type="molecule type" value="Genomic_DNA"/>
</dbReference>
<feature type="transmembrane region" description="Helical" evidence="2">
    <location>
        <begin position="76"/>
        <end position="94"/>
    </location>
</feature>
<feature type="compositionally biased region" description="Basic and acidic residues" evidence="1">
    <location>
        <begin position="51"/>
        <end position="61"/>
    </location>
</feature>
<organism evidence="3 4">
    <name type="scientific">Streblomastix strix</name>
    <dbReference type="NCBI Taxonomy" id="222440"/>
    <lineage>
        <taxon>Eukaryota</taxon>
        <taxon>Metamonada</taxon>
        <taxon>Preaxostyla</taxon>
        <taxon>Oxymonadida</taxon>
        <taxon>Streblomastigidae</taxon>
        <taxon>Streblomastix</taxon>
    </lineage>
</organism>